<dbReference type="OrthoDB" id="9794157at2"/>
<dbReference type="Pfam" id="PF02589">
    <property type="entry name" value="LUD_dom"/>
    <property type="match status" value="1"/>
</dbReference>
<dbReference type="PANTHER" id="PTHR43682">
    <property type="entry name" value="LACTATE UTILIZATION PROTEIN C"/>
    <property type="match status" value="1"/>
</dbReference>
<dbReference type="InterPro" id="IPR003741">
    <property type="entry name" value="LUD_dom"/>
</dbReference>
<accession>A0A1H7K6X2</accession>
<evidence type="ECO:0000313" key="2">
    <source>
        <dbReference type="EMBL" id="SEK81687.1"/>
    </source>
</evidence>
<protein>
    <submittedName>
        <fullName evidence="2">L-lactate dehydrogenase complex protein LldG</fullName>
    </submittedName>
</protein>
<organism evidence="2 3">
    <name type="scientific">Halomonas daqiaonensis</name>
    <dbReference type="NCBI Taxonomy" id="650850"/>
    <lineage>
        <taxon>Bacteria</taxon>
        <taxon>Pseudomonadati</taxon>
        <taxon>Pseudomonadota</taxon>
        <taxon>Gammaproteobacteria</taxon>
        <taxon>Oceanospirillales</taxon>
        <taxon>Halomonadaceae</taxon>
        <taxon>Halomonas</taxon>
    </lineage>
</organism>
<dbReference type="PANTHER" id="PTHR43682:SF1">
    <property type="entry name" value="LACTATE UTILIZATION PROTEIN C"/>
    <property type="match status" value="1"/>
</dbReference>
<dbReference type="RefSeq" id="WP_089711179.1">
    <property type="nucleotide sequence ID" value="NZ_FOBC01000004.1"/>
</dbReference>
<evidence type="ECO:0000313" key="3">
    <source>
        <dbReference type="Proteomes" id="UP000198807"/>
    </source>
</evidence>
<dbReference type="Proteomes" id="UP000198807">
    <property type="component" value="Unassembled WGS sequence"/>
</dbReference>
<dbReference type="AlphaFoldDB" id="A0A1H7K6X2"/>
<proteinExistence type="predicted"/>
<dbReference type="InterPro" id="IPR024185">
    <property type="entry name" value="FTHF_cligase-like_sf"/>
</dbReference>
<gene>
    <name evidence="2" type="ORF">SAMN04488129_104219</name>
</gene>
<sequence>MSARDTILKRLRERTDGPLSAPESDFAVVTNRGWSAEERLSRFERLITSVHGEVIHAPREAWTDTLAKALADKGVRRLALGKEHPVAAEAREALADVGIELVDVDRDIEHWQREQFENVDAGLTSTQGGVAETGSLWLWPTPDEPRLISLVPPIHIAVLDADALEDTFFDVVESHGWADGMPTNALLISGPSKTADIEQTLAYGVHGPRELLVLVRHAGDAPGDKT</sequence>
<dbReference type="EMBL" id="FOBC01000004">
    <property type="protein sequence ID" value="SEK81687.1"/>
    <property type="molecule type" value="Genomic_DNA"/>
</dbReference>
<dbReference type="SUPFAM" id="SSF100950">
    <property type="entry name" value="NagB/RpiA/CoA transferase-like"/>
    <property type="match status" value="1"/>
</dbReference>
<reference evidence="3" key="1">
    <citation type="submission" date="2016-10" db="EMBL/GenBank/DDBJ databases">
        <authorList>
            <person name="Varghese N."/>
            <person name="Submissions S."/>
        </authorList>
    </citation>
    <scope>NUCLEOTIDE SEQUENCE [LARGE SCALE GENOMIC DNA]</scope>
    <source>
        <strain evidence="3">CGMCC 1.9150</strain>
    </source>
</reference>
<evidence type="ECO:0000259" key="1">
    <source>
        <dbReference type="Pfam" id="PF02589"/>
    </source>
</evidence>
<feature type="domain" description="LUD" evidence="1">
    <location>
        <begin position="41"/>
        <end position="215"/>
    </location>
</feature>
<dbReference type="InterPro" id="IPR037171">
    <property type="entry name" value="NagB/RpiA_transferase-like"/>
</dbReference>
<keyword evidence="3" id="KW-1185">Reference proteome</keyword>
<dbReference type="Gene3D" id="3.40.50.10420">
    <property type="entry name" value="NagB/RpiA/CoA transferase-like"/>
    <property type="match status" value="1"/>
</dbReference>
<name>A0A1H7K6X2_9GAMM</name>
<dbReference type="STRING" id="650850.SAMN04488129_104219"/>